<evidence type="ECO:0000313" key="7">
    <source>
        <dbReference type="Proteomes" id="UP001281003"/>
    </source>
</evidence>
<dbReference type="InterPro" id="IPR036259">
    <property type="entry name" value="MFS_trans_sf"/>
</dbReference>
<dbReference type="Proteomes" id="UP001281003">
    <property type="component" value="Unassembled WGS sequence"/>
</dbReference>
<name>A0AAE0PHA5_SORBR</name>
<evidence type="ECO:0000259" key="5">
    <source>
        <dbReference type="PROSITE" id="PS50850"/>
    </source>
</evidence>
<feature type="transmembrane region" description="Helical" evidence="4">
    <location>
        <begin position="236"/>
        <end position="258"/>
    </location>
</feature>
<dbReference type="Pfam" id="PF07690">
    <property type="entry name" value="MFS_1"/>
    <property type="match status" value="1"/>
</dbReference>
<keyword evidence="4" id="KW-1133">Transmembrane helix</keyword>
<feature type="transmembrane region" description="Helical" evidence="4">
    <location>
        <begin position="342"/>
        <end position="363"/>
    </location>
</feature>
<dbReference type="AlphaFoldDB" id="A0AAE0PHA5"/>
<keyword evidence="7" id="KW-1185">Reference proteome</keyword>
<feature type="domain" description="Major facilitator superfamily (MFS) profile" evidence="5">
    <location>
        <begin position="277"/>
        <end position="465"/>
    </location>
</feature>
<feature type="transmembrane region" description="Helical" evidence="4">
    <location>
        <begin position="202"/>
        <end position="224"/>
    </location>
</feature>
<protein>
    <submittedName>
        <fullName evidence="6">Major facilitator superfamily domain-containing protein</fullName>
    </submittedName>
</protein>
<keyword evidence="4" id="KW-0472">Membrane</keyword>
<proteinExistence type="inferred from homology"/>
<dbReference type="GO" id="GO:0022857">
    <property type="term" value="F:transmembrane transporter activity"/>
    <property type="evidence" value="ECO:0007669"/>
    <property type="project" value="InterPro"/>
</dbReference>
<comment type="similarity">
    <text evidence="2">Belongs to the major facilitator superfamily. Monocarboxylate porter (TC 2.A.1.13) family.</text>
</comment>
<feature type="transmembrane region" description="Helical" evidence="4">
    <location>
        <begin position="400"/>
        <end position="417"/>
    </location>
</feature>
<comment type="subcellular location">
    <subcellularLocation>
        <location evidence="1">Membrane</location>
        <topology evidence="1">Multi-pass membrane protein</topology>
    </subcellularLocation>
</comment>
<evidence type="ECO:0000256" key="3">
    <source>
        <dbReference type="SAM" id="MobiDB-lite"/>
    </source>
</evidence>
<evidence type="ECO:0000256" key="1">
    <source>
        <dbReference type="ARBA" id="ARBA00004141"/>
    </source>
</evidence>
<dbReference type="SUPFAM" id="SSF103473">
    <property type="entry name" value="MFS general substrate transporter"/>
    <property type="match status" value="1"/>
</dbReference>
<accession>A0AAE0PHA5</accession>
<sequence>MANAADSVATPRAENPVAEHQRDHDEARDARAVANNPDVEQQKKDGQSESQSPSQTLDIQEEPPAFEDAPDGGVKAWLVAAGGSAIFFCCLGFANSFGTFEQYYLTHQLQQRSPDAIAWIGSLSVYMQFASGMLGGPLFDRFGAAVIRPAAILHLLCVMLLSLCDKYWQIMLVQGVLMGIAMGCLQIPAIAAVSQHFDKKRAAALGVVVSGSSVGGIVIPIALSRMLNGSNLGFGWSVRITGFLMMPFMLFSCIVVKARLPPRATNFWIPAAYKDTKFLLLIASLFFVFIGMFTPLFFIPTYAVERGHMNATLAGYLLAILNAASTFGRVIPGILADKYGRLNLYALGAISTGVIIFCMNSAVSNAALIVYSVAFGFGSGTIISGASAAFSVCPKNQQDIGTYMGMGLAISALGGLIGPPINGAFIDKFGGFFEVSMFSGAVCLLGGFIALATKLVTPEGITGKI</sequence>
<feature type="transmembrane region" description="Helical" evidence="4">
    <location>
        <begin position="437"/>
        <end position="456"/>
    </location>
</feature>
<dbReference type="PANTHER" id="PTHR11360:SF319">
    <property type="entry name" value="MAJOR FACILITATOR SUPERFAMILY (MFS) PROFILE DOMAIN-CONTAINING PROTEIN"/>
    <property type="match status" value="1"/>
</dbReference>
<feature type="transmembrane region" description="Helical" evidence="4">
    <location>
        <begin position="311"/>
        <end position="330"/>
    </location>
</feature>
<feature type="transmembrane region" description="Helical" evidence="4">
    <location>
        <begin position="167"/>
        <end position="190"/>
    </location>
</feature>
<dbReference type="Gene3D" id="1.20.1250.20">
    <property type="entry name" value="MFS general substrate transporter like domains"/>
    <property type="match status" value="2"/>
</dbReference>
<dbReference type="PANTHER" id="PTHR11360">
    <property type="entry name" value="MONOCARBOXYLATE TRANSPORTER"/>
    <property type="match status" value="1"/>
</dbReference>
<feature type="transmembrane region" description="Helical" evidence="4">
    <location>
        <begin position="76"/>
        <end position="96"/>
    </location>
</feature>
<dbReference type="GO" id="GO:0016020">
    <property type="term" value="C:membrane"/>
    <property type="evidence" value="ECO:0007669"/>
    <property type="project" value="UniProtKB-SubCell"/>
</dbReference>
<feature type="transmembrane region" description="Helical" evidence="4">
    <location>
        <begin position="369"/>
        <end position="393"/>
    </location>
</feature>
<feature type="compositionally biased region" description="Basic and acidic residues" evidence="3">
    <location>
        <begin position="17"/>
        <end position="31"/>
    </location>
</feature>
<evidence type="ECO:0000256" key="4">
    <source>
        <dbReference type="SAM" id="Phobius"/>
    </source>
</evidence>
<feature type="region of interest" description="Disordered" evidence="3">
    <location>
        <begin position="1"/>
        <end position="66"/>
    </location>
</feature>
<feature type="transmembrane region" description="Helical" evidence="4">
    <location>
        <begin position="278"/>
        <end position="299"/>
    </location>
</feature>
<organism evidence="6 7">
    <name type="scientific">Sordaria brevicollis</name>
    <dbReference type="NCBI Taxonomy" id="83679"/>
    <lineage>
        <taxon>Eukaryota</taxon>
        <taxon>Fungi</taxon>
        <taxon>Dikarya</taxon>
        <taxon>Ascomycota</taxon>
        <taxon>Pezizomycotina</taxon>
        <taxon>Sordariomycetes</taxon>
        <taxon>Sordariomycetidae</taxon>
        <taxon>Sordariales</taxon>
        <taxon>Sordariaceae</taxon>
        <taxon>Sordaria</taxon>
    </lineage>
</organism>
<reference evidence="6" key="2">
    <citation type="submission" date="2023-07" db="EMBL/GenBank/DDBJ databases">
        <authorList>
            <consortium name="Lawrence Berkeley National Laboratory"/>
            <person name="Haridas S."/>
            <person name="Hensen N."/>
            <person name="Bonometti L."/>
            <person name="Westerberg I."/>
            <person name="Brannstrom I.O."/>
            <person name="Guillou S."/>
            <person name="Cros-Aarteil S."/>
            <person name="Calhoun S."/>
            <person name="Kuo A."/>
            <person name="Mondo S."/>
            <person name="Pangilinan J."/>
            <person name="Riley R."/>
            <person name="LaButti K."/>
            <person name="Andreopoulos B."/>
            <person name="Lipzen A."/>
            <person name="Chen C."/>
            <person name="Yanf M."/>
            <person name="Daum C."/>
            <person name="Ng V."/>
            <person name="Clum A."/>
            <person name="Steindorff A."/>
            <person name="Ohm R."/>
            <person name="Martin F."/>
            <person name="Silar P."/>
            <person name="Natvig D."/>
            <person name="Lalanne C."/>
            <person name="Gautier V."/>
            <person name="Ament-velasquez S.L."/>
            <person name="Kruys A."/>
            <person name="Hutchinson M.I."/>
            <person name="Powell A.J."/>
            <person name="Barry K."/>
            <person name="Miller A.N."/>
            <person name="Grigoriev I.V."/>
            <person name="Debuchy R."/>
            <person name="Gladieux P."/>
            <person name="Thoren M.H."/>
            <person name="Johannesson H."/>
        </authorList>
    </citation>
    <scope>NUCLEOTIDE SEQUENCE</scope>
    <source>
        <strain evidence="6">FGSC 1904</strain>
    </source>
</reference>
<evidence type="ECO:0000313" key="6">
    <source>
        <dbReference type="EMBL" id="KAK3399839.1"/>
    </source>
</evidence>
<dbReference type="InterPro" id="IPR011701">
    <property type="entry name" value="MFS"/>
</dbReference>
<comment type="caution">
    <text evidence="6">The sequence shown here is derived from an EMBL/GenBank/DDBJ whole genome shotgun (WGS) entry which is preliminary data.</text>
</comment>
<dbReference type="InterPro" id="IPR020846">
    <property type="entry name" value="MFS_dom"/>
</dbReference>
<reference evidence="6" key="1">
    <citation type="journal article" date="2023" name="Mol. Phylogenet. Evol.">
        <title>Genome-scale phylogeny and comparative genomics of the fungal order Sordariales.</title>
        <authorList>
            <person name="Hensen N."/>
            <person name="Bonometti L."/>
            <person name="Westerberg I."/>
            <person name="Brannstrom I.O."/>
            <person name="Guillou S."/>
            <person name="Cros-Aarteil S."/>
            <person name="Calhoun S."/>
            <person name="Haridas S."/>
            <person name="Kuo A."/>
            <person name="Mondo S."/>
            <person name="Pangilinan J."/>
            <person name="Riley R."/>
            <person name="LaButti K."/>
            <person name="Andreopoulos B."/>
            <person name="Lipzen A."/>
            <person name="Chen C."/>
            <person name="Yan M."/>
            <person name="Daum C."/>
            <person name="Ng V."/>
            <person name="Clum A."/>
            <person name="Steindorff A."/>
            <person name="Ohm R.A."/>
            <person name="Martin F."/>
            <person name="Silar P."/>
            <person name="Natvig D.O."/>
            <person name="Lalanne C."/>
            <person name="Gautier V."/>
            <person name="Ament-Velasquez S.L."/>
            <person name="Kruys A."/>
            <person name="Hutchinson M.I."/>
            <person name="Powell A.J."/>
            <person name="Barry K."/>
            <person name="Miller A.N."/>
            <person name="Grigoriev I.V."/>
            <person name="Debuchy R."/>
            <person name="Gladieux P."/>
            <person name="Hiltunen Thoren M."/>
            <person name="Johannesson H."/>
        </authorList>
    </citation>
    <scope>NUCLEOTIDE SEQUENCE</scope>
    <source>
        <strain evidence="6">FGSC 1904</strain>
    </source>
</reference>
<feature type="compositionally biased region" description="Polar residues" evidence="3">
    <location>
        <begin position="48"/>
        <end position="58"/>
    </location>
</feature>
<evidence type="ECO:0000256" key="2">
    <source>
        <dbReference type="ARBA" id="ARBA00006727"/>
    </source>
</evidence>
<feature type="transmembrane region" description="Helical" evidence="4">
    <location>
        <begin position="116"/>
        <end position="135"/>
    </location>
</feature>
<dbReference type="PROSITE" id="PS50850">
    <property type="entry name" value="MFS"/>
    <property type="match status" value="1"/>
</dbReference>
<gene>
    <name evidence="6" type="ORF">B0T20DRAFT_170416</name>
</gene>
<dbReference type="EMBL" id="JAUTDP010000004">
    <property type="protein sequence ID" value="KAK3399839.1"/>
    <property type="molecule type" value="Genomic_DNA"/>
</dbReference>
<keyword evidence="4" id="KW-0812">Transmembrane</keyword>
<feature type="transmembrane region" description="Helical" evidence="4">
    <location>
        <begin position="142"/>
        <end position="161"/>
    </location>
</feature>
<dbReference type="InterPro" id="IPR050327">
    <property type="entry name" value="Proton-linked_MCT"/>
</dbReference>